<evidence type="ECO:0000256" key="5">
    <source>
        <dbReference type="ARBA" id="ARBA00023277"/>
    </source>
</evidence>
<keyword evidence="7" id="KW-1185">Reference proteome</keyword>
<dbReference type="SUPFAM" id="SSF51569">
    <property type="entry name" value="Aldolase"/>
    <property type="match status" value="1"/>
</dbReference>
<dbReference type="PANTHER" id="PTHR30246">
    <property type="entry name" value="2-KETO-3-DEOXY-6-PHOSPHOGLUCONATE ALDOLASE"/>
    <property type="match status" value="1"/>
</dbReference>
<dbReference type="Gene3D" id="3.20.20.70">
    <property type="entry name" value="Aldolase class I"/>
    <property type="match status" value="1"/>
</dbReference>
<protein>
    <submittedName>
        <fullName evidence="6">Bifunctional 4-hydroxy-2-oxoglutarate aldolase/2-dehydro-3-deoxy-phosphogluconate aldolase</fullName>
        <ecNumber evidence="6">4.1.2.14</ecNumber>
        <ecNumber evidence="6">4.1.3.16</ecNumber>
    </submittedName>
</protein>
<keyword evidence="5" id="KW-0119">Carbohydrate metabolism</keyword>
<evidence type="ECO:0000256" key="2">
    <source>
        <dbReference type="ARBA" id="ARBA00006906"/>
    </source>
</evidence>
<proteinExistence type="inferred from homology"/>
<evidence type="ECO:0000313" key="6">
    <source>
        <dbReference type="EMBL" id="TZE81501.1"/>
    </source>
</evidence>
<dbReference type="GO" id="GO:0008700">
    <property type="term" value="F:(R,S)-4-hydroxy-2-oxoglutarate aldolase activity"/>
    <property type="evidence" value="ECO:0007669"/>
    <property type="project" value="UniProtKB-EC"/>
</dbReference>
<comment type="pathway">
    <text evidence="1">Carbohydrate acid metabolism.</text>
</comment>
<comment type="similarity">
    <text evidence="2">Belongs to the KHG/KDPG aldolase family.</text>
</comment>
<dbReference type="Pfam" id="PF01081">
    <property type="entry name" value="Aldolase"/>
    <property type="match status" value="1"/>
</dbReference>
<evidence type="ECO:0000313" key="7">
    <source>
        <dbReference type="Proteomes" id="UP000322976"/>
    </source>
</evidence>
<evidence type="ECO:0000256" key="1">
    <source>
        <dbReference type="ARBA" id="ARBA00004761"/>
    </source>
</evidence>
<dbReference type="PANTHER" id="PTHR30246:SF1">
    <property type="entry name" value="2-DEHYDRO-3-DEOXY-6-PHOSPHOGALACTONATE ALDOLASE-RELATED"/>
    <property type="match status" value="1"/>
</dbReference>
<keyword evidence="4 6" id="KW-0456">Lyase</keyword>
<dbReference type="Proteomes" id="UP000322976">
    <property type="component" value="Unassembled WGS sequence"/>
</dbReference>
<dbReference type="CDD" id="cd00452">
    <property type="entry name" value="KDPG_aldolase"/>
    <property type="match status" value="1"/>
</dbReference>
<dbReference type="NCBIfam" id="NF005119">
    <property type="entry name" value="PRK06552.1"/>
    <property type="match status" value="1"/>
</dbReference>
<dbReference type="NCBIfam" id="TIGR01182">
    <property type="entry name" value="eda"/>
    <property type="match status" value="1"/>
</dbReference>
<dbReference type="RefSeq" id="WP_149545654.1">
    <property type="nucleotide sequence ID" value="NZ_VTPS01000013.1"/>
</dbReference>
<evidence type="ECO:0000256" key="3">
    <source>
        <dbReference type="ARBA" id="ARBA00011233"/>
    </source>
</evidence>
<dbReference type="InterPro" id="IPR013785">
    <property type="entry name" value="Aldolase_TIM"/>
</dbReference>
<accession>A0A5D8QAF7</accession>
<dbReference type="GO" id="GO:0008675">
    <property type="term" value="F:2-dehydro-3-deoxy-phosphogluconate aldolase activity"/>
    <property type="evidence" value="ECO:0007669"/>
    <property type="project" value="UniProtKB-EC"/>
</dbReference>
<dbReference type="EC" id="4.1.2.14" evidence="6"/>
<evidence type="ECO:0000256" key="4">
    <source>
        <dbReference type="ARBA" id="ARBA00023239"/>
    </source>
</evidence>
<dbReference type="InterPro" id="IPR000887">
    <property type="entry name" value="Aldlse_KDPG_KHG"/>
</dbReference>
<organism evidence="6 7">
    <name type="scientific">Calorimonas adulescens</name>
    <dbReference type="NCBI Taxonomy" id="2606906"/>
    <lineage>
        <taxon>Bacteria</taxon>
        <taxon>Bacillati</taxon>
        <taxon>Bacillota</taxon>
        <taxon>Clostridia</taxon>
        <taxon>Thermoanaerobacterales</taxon>
        <taxon>Thermoanaerobacteraceae</taxon>
        <taxon>Calorimonas</taxon>
    </lineage>
</organism>
<comment type="caution">
    <text evidence="6">The sequence shown here is derived from an EMBL/GenBank/DDBJ whole genome shotgun (WGS) entry which is preliminary data.</text>
</comment>
<gene>
    <name evidence="6" type="primary">eda</name>
    <name evidence="6" type="ORF">FWJ32_09170</name>
</gene>
<reference evidence="6 7" key="1">
    <citation type="submission" date="2019-08" db="EMBL/GenBank/DDBJ databases">
        <title>Calorimonas adulescens gen. nov., sp. nov., an anaerobic thermophilic bacterium from Sakhalin hot spring.</title>
        <authorList>
            <person name="Khomyakova M.A."/>
            <person name="Merkel A.Y."/>
            <person name="Novikov A."/>
            <person name="Bonch-Osmolovskaya E.A."/>
            <person name="Slobodkin A.I."/>
        </authorList>
    </citation>
    <scope>NUCLEOTIDE SEQUENCE [LARGE SCALE GENOMIC DNA]</scope>
    <source>
        <strain evidence="6 7">A05MB</strain>
    </source>
</reference>
<name>A0A5D8QAF7_9THEO</name>
<comment type="subunit">
    <text evidence="3">Homotrimer.</text>
</comment>
<dbReference type="EMBL" id="VTPS01000013">
    <property type="protein sequence ID" value="TZE81501.1"/>
    <property type="molecule type" value="Genomic_DNA"/>
</dbReference>
<dbReference type="EC" id="4.1.3.16" evidence="6"/>
<sequence length="214" mass="22848">MINKIAVLNRILKDRIVAIVRAENPEEARKIADACLEGGIHSIEITFTVPHADKVIETLSGEYDRDTLLVGAGTVLDSETARIAILSGAQYIVTPSLNIGTVKLCNRYQIPIMAGAMTVKDIIEAMECGTDIVKIFPGESLGPTFLKAVRGPLPYAPLMPTGGVNLDNVTEWFKAGAVAVGVGGSLTAGAKSGDFKSITETAKKFVEKIKIFME</sequence>
<dbReference type="AlphaFoldDB" id="A0A5D8QAF7"/>